<feature type="region of interest" description="Disordered" evidence="1">
    <location>
        <begin position="150"/>
        <end position="169"/>
    </location>
</feature>
<evidence type="ECO:0000256" key="1">
    <source>
        <dbReference type="SAM" id="MobiDB-lite"/>
    </source>
</evidence>
<organism evidence="2 3">
    <name type="scientific">Parasitella parasitica</name>
    <dbReference type="NCBI Taxonomy" id="35722"/>
    <lineage>
        <taxon>Eukaryota</taxon>
        <taxon>Fungi</taxon>
        <taxon>Fungi incertae sedis</taxon>
        <taxon>Mucoromycota</taxon>
        <taxon>Mucoromycotina</taxon>
        <taxon>Mucoromycetes</taxon>
        <taxon>Mucorales</taxon>
        <taxon>Mucorineae</taxon>
        <taxon>Mucoraceae</taxon>
        <taxon>Parasitella</taxon>
    </lineage>
</organism>
<gene>
    <name evidence="2" type="primary">PARPA_03518.1 scaffold 8258</name>
</gene>
<feature type="region of interest" description="Disordered" evidence="1">
    <location>
        <begin position="59"/>
        <end position="97"/>
    </location>
</feature>
<dbReference type="Proteomes" id="UP000054107">
    <property type="component" value="Unassembled WGS sequence"/>
</dbReference>
<name>A0A0B7MXU7_9FUNG</name>
<dbReference type="AlphaFoldDB" id="A0A0B7MXU7"/>
<evidence type="ECO:0000313" key="3">
    <source>
        <dbReference type="Proteomes" id="UP000054107"/>
    </source>
</evidence>
<keyword evidence="3" id="KW-1185">Reference proteome</keyword>
<accession>A0A0B7MXU7</accession>
<sequence>MRQQATDRTYLGDAVEEKFHLKAVTLAIIPCIPLTSIKLKGMIHPSIAPIQLEQGLKEDDTFTNSDEESCHEDGEEIKTSSTIPRQQNSKKQGEADEEEDFLNDFAGASLVHRFNDEKVISGEVQTGESSAPQTFDEILKTHRRLLSLSSQDEAEHDMSSAEDIDTESEDLSLKSERLLSASLNAEFNVVSPQRRSKRIIRGDSDESEYEIVGLF</sequence>
<feature type="compositionally biased region" description="Acidic residues" evidence="1">
    <location>
        <begin position="65"/>
        <end position="75"/>
    </location>
</feature>
<reference evidence="2 3" key="1">
    <citation type="submission" date="2014-09" db="EMBL/GenBank/DDBJ databases">
        <authorList>
            <person name="Ellenberger Sabrina"/>
        </authorList>
    </citation>
    <scope>NUCLEOTIDE SEQUENCE [LARGE SCALE GENOMIC DNA]</scope>
    <source>
        <strain evidence="2 3">CBS 412.66</strain>
    </source>
</reference>
<evidence type="ECO:0000313" key="2">
    <source>
        <dbReference type="EMBL" id="CEP09922.1"/>
    </source>
</evidence>
<feature type="compositionally biased region" description="Polar residues" evidence="1">
    <location>
        <begin position="79"/>
        <end position="90"/>
    </location>
</feature>
<protein>
    <submittedName>
        <fullName evidence="2">Uncharacterized protein</fullName>
    </submittedName>
</protein>
<dbReference type="EMBL" id="LN722758">
    <property type="protein sequence ID" value="CEP09922.1"/>
    <property type="molecule type" value="Genomic_DNA"/>
</dbReference>
<proteinExistence type="predicted"/>
<feature type="compositionally biased region" description="Acidic residues" evidence="1">
    <location>
        <begin position="152"/>
        <end position="169"/>
    </location>
</feature>